<proteinExistence type="predicted"/>
<dbReference type="OrthoDB" id="740716at2759"/>
<gene>
    <name evidence="2" type="ORF">LUZ63_001800</name>
</gene>
<dbReference type="Proteomes" id="UP001151287">
    <property type="component" value="Unassembled WGS sequence"/>
</dbReference>
<dbReference type="Pfam" id="PF23310">
    <property type="entry name" value="TPR_27"/>
    <property type="match status" value="1"/>
</dbReference>
<dbReference type="AlphaFoldDB" id="A0A9Q0CXN5"/>
<keyword evidence="3" id="KW-1185">Reference proteome</keyword>
<evidence type="ECO:0000313" key="2">
    <source>
        <dbReference type="EMBL" id="KAJ1702021.1"/>
    </source>
</evidence>
<dbReference type="InterPro" id="IPR044508">
    <property type="entry name" value="At5g50450/At1g67340-like"/>
</dbReference>
<evidence type="ECO:0000259" key="1">
    <source>
        <dbReference type="Pfam" id="PF23310"/>
    </source>
</evidence>
<reference evidence="2" key="1">
    <citation type="journal article" date="2022" name="Cell">
        <title>Repeat-based holocentromeres influence genome architecture and karyotype evolution.</title>
        <authorList>
            <person name="Hofstatter P.G."/>
            <person name="Thangavel G."/>
            <person name="Lux T."/>
            <person name="Neumann P."/>
            <person name="Vondrak T."/>
            <person name="Novak P."/>
            <person name="Zhang M."/>
            <person name="Costa L."/>
            <person name="Castellani M."/>
            <person name="Scott A."/>
            <person name="Toegelov H."/>
            <person name="Fuchs J."/>
            <person name="Mata-Sucre Y."/>
            <person name="Dias Y."/>
            <person name="Vanzela A.L.L."/>
            <person name="Huettel B."/>
            <person name="Almeida C.C.S."/>
            <person name="Simkova H."/>
            <person name="Souza G."/>
            <person name="Pedrosa-Harand A."/>
            <person name="Macas J."/>
            <person name="Mayer K.F.X."/>
            <person name="Houben A."/>
            <person name="Marques A."/>
        </authorList>
    </citation>
    <scope>NUCLEOTIDE SEQUENCE</scope>
    <source>
        <strain evidence="2">RhyBre1mFocal</strain>
    </source>
</reference>
<dbReference type="EMBL" id="JAMQYH010000001">
    <property type="protein sequence ID" value="KAJ1702021.1"/>
    <property type="molecule type" value="Genomic_DNA"/>
</dbReference>
<feature type="domain" description="At2g35280-like TPR" evidence="1">
    <location>
        <begin position="91"/>
        <end position="189"/>
    </location>
</feature>
<name>A0A9Q0CXN5_9POAL</name>
<dbReference type="PANTHER" id="PTHR46758">
    <property type="entry name" value="MYND DOMAIN-CONTAINING"/>
    <property type="match status" value="1"/>
</dbReference>
<organism evidence="2 3">
    <name type="scientific">Rhynchospora breviuscula</name>
    <dbReference type="NCBI Taxonomy" id="2022672"/>
    <lineage>
        <taxon>Eukaryota</taxon>
        <taxon>Viridiplantae</taxon>
        <taxon>Streptophyta</taxon>
        <taxon>Embryophyta</taxon>
        <taxon>Tracheophyta</taxon>
        <taxon>Spermatophyta</taxon>
        <taxon>Magnoliopsida</taxon>
        <taxon>Liliopsida</taxon>
        <taxon>Poales</taxon>
        <taxon>Cyperaceae</taxon>
        <taxon>Cyperoideae</taxon>
        <taxon>Rhynchosporeae</taxon>
        <taxon>Rhynchospora</taxon>
    </lineage>
</organism>
<dbReference type="SUPFAM" id="SSF81901">
    <property type="entry name" value="HCP-like"/>
    <property type="match status" value="1"/>
</dbReference>
<dbReference type="PANTHER" id="PTHR46758:SF2">
    <property type="entry name" value="OJ1485_B09.11 PROTEIN"/>
    <property type="match status" value="1"/>
</dbReference>
<protein>
    <recommendedName>
        <fullName evidence="1">At2g35280-like TPR domain-containing protein</fullName>
    </recommendedName>
</protein>
<dbReference type="InterPro" id="IPR057136">
    <property type="entry name" value="At2g35280_TPR_dom"/>
</dbReference>
<comment type="caution">
    <text evidence="2">The sequence shown here is derived from an EMBL/GenBank/DDBJ whole genome shotgun (WGS) entry which is preliminary data.</text>
</comment>
<accession>A0A9Q0CXN5</accession>
<sequence>MEHQPKVRKDIVAKTKKKKVKTPTLTNMLPEDVIVKIVVKLVSSSPHPFADLCSLIKTCKAFFVASKDKMVKQQIALEREVDVLTWKLQVKNHQIMGIYNSCANAGNAEANFMLALINMSVQGNINGGVELLKKASSNNHKGALYLMNILRVRNQNLRLSCDVNLHNALKADQRTFDDYDQLKWCRENVVNTILGVTPNYEVRCRLLCQLTTVVNWERCKNSDCGIRGWESLNCRECFCSDIACRWKNEYNEFCKLL</sequence>
<evidence type="ECO:0000313" key="3">
    <source>
        <dbReference type="Proteomes" id="UP001151287"/>
    </source>
</evidence>